<dbReference type="GO" id="GO:0052689">
    <property type="term" value="F:carboxylic ester hydrolase activity"/>
    <property type="evidence" value="ECO:0007669"/>
    <property type="project" value="TreeGrafter"/>
</dbReference>
<dbReference type="EMBL" id="CP146203">
    <property type="protein sequence ID" value="XBH22092.1"/>
    <property type="molecule type" value="Genomic_DNA"/>
</dbReference>
<accession>A0AAU7DXS1</accession>
<dbReference type="AlphaFoldDB" id="A0AAU7DXS1"/>
<dbReference type="SUPFAM" id="SSF53474">
    <property type="entry name" value="alpha/beta-Hydrolases"/>
    <property type="match status" value="1"/>
</dbReference>
<evidence type="ECO:0000313" key="4">
    <source>
        <dbReference type="EMBL" id="XBH22092.1"/>
    </source>
</evidence>
<dbReference type="InterPro" id="IPR008391">
    <property type="entry name" value="AXE1_dom"/>
</dbReference>
<evidence type="ECO:0000259" key="3">
    <source>
        <dbReference type="Pfam" id="PF05448"/>
    </source>
</evidence>
<feature type="binding site" evidence="2">
    <location>
        <position position="93"/>
    </location>
    <ligand>
        <name>substrate</name>
    </ligand>
</feature>
<feature type="active site" description="Charge relay system" evidence="1">
    <location>
        <position position="308"/>
    </location>
</feature>
<feature type="active site" description="Charge relay system" evidence="1">
    <location>
        <position position="274"/>
    </location>
</feature>
<sequence length="338" mass="36578">MAFFDLNEEELRSFAPRVVEPSDFDQFWARTLAQTAAFPLDLTLTPVAAGLQLVQIFDVEFAGFAADRIKAWLIMPAGAHPASLPGLVSYVGYGGGRGLSQEHLVWANAGFAHLVMDTRGQGSVWGSGGHTPDPAGSGPAVPGFLTKGIDDPENYYYRRVFADAVRAVAALRAVPQVDAARVSVTGVSQGGGISLAVGGLVPDLFAVMPDVPFLCNMRRATEITDATPYYEVTQYLATHRDATDTVFSTLSYFDGVNFAKRATAPTLFSVALMDPVCPPSTVFSAFNTYGSLGETPERAIEIYPYNRHEGGQFFQVLAQLRWLTDRLKPSSSIQEHND</sequence>
<dbReference type="PANTHER" id="PTHR40111">
    <property type="entry name" value="CEPHALOSPORIN-C DEACETYLASE"/>
    <property type="match status" value="1"/>
</dbReference>
<proteinExistence type="predicted"/>
<feature type="active site" description="Nucleophile" evidence="1">
    <location>
        <position position="188"/>
    </location>
</feature>
<evidence type="ECO:0000256" key="2">
    <source>
        <dbReference type="PIRSR" id="PIRSR639069-2"/>
    </source>
</evidence>
<dbReference type="InterPro" id="IPR039069">
    <property type="entry name" value="CE7"/>
</dbReference>
<reference evidence="4" key="1">
    <citation type="submission" date="2024-02" db="EMBL/GenBank/DDBJ databases">
        <title>Tomenella chthoni gen. nov. sp. nov., a member of the family Jonesiaceae isolated from bat guano.</title>
        <authorList>
            <person name="Miller S.L."/>
            <person name="King J."/>
            <person name="Sankaranarayanan K."/>
            <person name="Lawson P.A."/>
        </authorList>
    </citation>
    <scope>NUCLEOTIDE SEQUENCE</scope>
    <source>
        <strain evidence="4">BS-20</strain>
    </source>
</reference>
<organism evidence="4">
    <name type="scientific">Jonesiaceae bacterium BS-20</name>
    <dbReference type="NCBI Taxonomy" id="3120821"/>
    <lineage>
        <taxon>Bacteria</taxon>
        <taxon>Bacillati</taxon>
        <taxon>Actinomycetota</taxon>
        <taxon>Actinomycetes</taxon>
        <taxon>Micrococcales</taxon>
        <taxon>Jonesiaceae</taxon>
    </lineage>
</organism>
<dbReference type="InterPro" id="IPR029058">
    <property type="entry name" value="AB_hydrolase_fold"/>
</dbReference>
<dbReference type="Pfam" id="PF05448">
    <property type="entry name" value="AXE1"/>
    <property type="match status" value="1"/>
</dbReference>
<gene>
    <name evidence="4" type="ORF">V5R04_02350</name>
</gene>
<evidence type="ECO:0000256" key="1">
    <source>
        <dbReference type="PIRSR" id="PIRSR639069-1"/>
    </source>
</evidence>
<name>A0AAU7DXS1_9MICO</name>
<protein>
    <submittedName>
        <fullName evidence="4">Acetylxylan esterase</fullName>
    </submittedName>
</protein>
<dbReference type="PANTHER" id="PTHR40111:SF1">
    <property type="entry name" value="CEPHALOSPORIN-C DEACETYLASE"/>
    <property type="match status" value="1"/>
</dbReference>
<feature type="domain" description="Acetyl xylan esterase" evidence="3">
    <location>
        <begin position="1"/>
        <end position="325"/>
    </location>
</feature>
<dbReference type="GO" id="GO:0005976">
    <property type="term" value="P:polysaccharide metabolic process"/>
    <property type="evidence" value="ECO:0007669"/>
    <property type="project" value="TreeGrafter"/>
</dbReference>
<dbReference type="Gene3D" id="3.40.50.1820">
    <property type="entry name" value="alpha/beta hydrolase"/>
    <property type="match status" value="1"/>
</dbReference>